<dbReference type="RefSeq" id="WP_073090662.1">
    <property type="nucleotide sequence ID" value="NZ_FQWY01000011.1"/>
</dbReference>
<evidence type="ECO:0000256" key="2">
    <source>
        <dbReference type="ARBA" id="ARBA00022692"/>
    </source>
</evidence>
<keyword evidence="4 5" id="KW-0472">Membrane</keyword>
<evidence type="ECO:0000313" key="7">
    <source>
        <dbReference type="Proteomes" id="UP000242329"/>
    </source>
</evidence>
<keyword evidence="2 5" id="KW-0812">Transmembrane</keyword>
<feature type="transmembrane region" description="Helical" evidence="5">
    <location>
        <begin position="98"/>
        <end position="124"/>
    </location>
</feature>
<keyword evidence="3 5" id="KW-1133">Transmembrane helix</keyword>
<evidence type="ECO:0000256" key="1">
    <source>
        <dbReference type="ARBA" id="ARBA00004141"/>
    </source>
</evidence>
<proteinExistence type="predicted"/>
<dbReference type="PANTHER" id="PTHR33514:SF13">
    <property type="entry name" value="PROTEIN ABCI12, CHLOROPLASTIC"/>
    <property type="match status" value="1"/>
</dbReference>
<dbReference type="InterPro" id="IPR003339">
    <property type="entry name" value="ABC/ECF_trnsptr_transmembrane"/>
</dbReference>
<dbReference type="CDD" id="cd16914">
    <property type="entry name" value="EcfT"/>
    <property type="match status" value="1"/>
</dbReference>
<sequence>MQIGAGIGQYVPGNSFLHSLDPRSKLVSTMLLVISVLVADFPFPLIAVLLVIMLEVILSRVGIAYYLRSAKPLLYLVLLTVFLQLLLGGKAVNAFSLFWRLTGVIMVLQVMMATTSPLALMAGGEKMLMPLKRLKLPLPELMMIMTIALRFIPLYMEEWERIKRAQMSRGIDFYHSSLIKRLKNLMAILVPLFRISFQRADDLALAMEARCYRGLEGRTCLYDLKITGKDLFWIAVAGGIACISICL</sequence>
<evidence type="ECO:0000256" key="4">
    <source>
        <dbReference type="ARBA" id="ARBA00023136"/>
    </source>
</evidence>
<dbReference type="PANTHER" id="PTHR33514">
    <property type="entry name" value="PROTEIN ABCI12, CHLOROPLASTIC"/>
    <property type="match status" value="1"/>
</dbReference>
<organism evidence="6 7">
    <name type="scientific">Thermosyntropha lipolytica DSM 11003</name>
    <dbReference type="NCBI Taxonomy" id="1123382"/>
    <lineage>
        <taxon>Bacteria</taxon>
        <taxon>Bacillati</taxon>
        <taxon>Bacillota</taxon>
        <taxon>Clostridia</taxon>
        <taxon>Eubacteriales</taxon>
        <taxon>Syntrophomonadaceae</taxon>
        <taxon>Thermosyntropha</taxon>
    </lineage>
</organism>
<dbReference type="GO" id="GO:0005886">
    <property type="term" value="C:plasma membrane"/>
    <property type="evidence" value="ECO:0007669"/>
    <property type="project" value="UniProtKB-ARBA"/>
</dbReference>
<comment type="subcellular location">
    <subcellularLocation>
        <location evidence="1">Membrane</location>
        <topology evidence="1">Multi-pass membrane protein</topology>
    </subcellularLocation>
</comment>
<dbReference type="Pfam" id="PF02361">
    <property type="entry name" value="CbiQ"/>
    <property type="match status" value="1"/>
</dbReference>
<dbReference type="Proteomes" id="UP000242329">
    <property type="component" value="Unassembled WGS sequence"/>
</dbReference>
<reference evidence="7" key="1">
    <citation type="submission" date="2016-11" db="EMBL/GenBank/DDBJ databases">
        <authorList>
            <person name="Varghese N."/>
            <person name="Submissions S."/>
        </authorList>
    </citation>
    <scope>NUCLEOTIDE SEQUENCE [LARGE SCALE GENOMIC DNA]</scope>
    <source>
        <strain evidence="7">DSM 11003</strain>
    </source>
</reference>
<name>A0A1M5MDG0_9FIRM</name>
<keyword evidence="7" id="KW-1185">Reference proteome</keyword>
<evidence type="ECO:0000256" key="5">
    <source>
        <dbReference type="SAM" id="Phobius"/>
    </source>
</evidence>
<dbReference type="EMBL" id="FQWY01000011">
    <property type="protein sequence ID" value="SHG75266.1"/>
    <property type="molecule type" value="Genomic_DNA"/>
</dbReference>
<protein>
    <submittedName>
        <fullName evidence="6">Energy-coupling factor transport system permease protein</fullName>
    </submittedName>
</protein>
<feature type="transmembrane region" description="Helical" evidence="5">
    <location>
        <begin position="26"/>
        <end position="52"/>
    </location>
</feature>
<dbReference type="AlphaFoldDB" id="A0A1M5MDG0"/>
<dbReference type="OrthoDB" id="8075495at2"/>
<dbReference type="STRING" id="1123382.SAMN02745221_00893"/>
<evidence type="ECO:0000256" key="3">
    <source>
        <dbReference type="ARBA" id="ARBA00022989"/>
    </source>
</evidence>
<evidence type="ECO:0000313" key="6">
    <source>
        <dbReference type="EMBL" id="SHG75266.1"/>
    </source>
</evidence>
<gene>
    <name evidence="6" type="ORF">SAMN02745221_00893</name>
</gene>
<accession>A0A1M5MDG0</accession>
<feature type="transmembrane region" description="Helical" evidence="5">
    <location>
        <begin position="73"/>
        <end position="92"/>
    </location>
</feature>